<dbReference type="Gene3D" id="2.40.128.20">
    <property type="match status" value="1"/>
</dbReference>
<reference evidence="2" key="2">
    <citation type="submission" date="2022-10" db="EMBL/GenBank/DDBJ databases">
        <authorList>
            <consortium name="ENA_rothamsted_submissions"/>
            <consortium name="culmorum"/>
            <person name="King R."/>
        </authorList>
    </citation>
    <scope>NUCLEOTIDE SEQUENCE</scope>
</reference>
<dbReference type="PANTHER" id="PTHR11955">
    <property type="entry name" value="FATTY ACID BINDING PROTEIN"/>
    <property type="match status" value="1"/>
</dbReference>
<proteinExistence type="inferred from homology"/>
<evidence type="ECO:0000313" key="3">
    <source>
        <dbReference type="Proteomes" id="UP001153714"/>
    </source>
</evidence>
<dbReference type="SUPFAM" id="SSF50814">
    <property type="entry name" value="Lipocalins"/>
    <property type="match status" value="1"/>
</dbReference>
<organism evidence="2 3">
    <name type="scientific">Diatraea saccharalis</name>
    <name type="common">sugarcane borer</name>
    <dbReference type="NCBI Taxonomy" id="40085"/>
    <lineage>
        <taxon>Eukaryota</taxon>
        <taxon>Metazoa</taxon>
        <taxon>Ecdysozoa</taxon>
        <taxon>Arthropoda</taxon>
        <taxon>Hexapoda</taxon>
        <taxon>Insecta</taxon>
        <taxon>Pterygota</taxon>
        <taxon>Neoptera</taxon>
        <taxon>Endopterygota</taxon>
        <taxon>Lepidoptera</taxon>
        <taxon>Glossata</taxon>
        <taxon>Ditrysia</taxon>
        <taxon>Pyraloidea</taxon>
        <taxon>Crambidae</taxon>
        <taxon>Crambinae</taxon>
        <taxon>Diatraea</taxon>
    </lineage>
</organism>
<protein>
    <submittedName>
        <fullName evidence="2">Uncharacterized protein</fullName>
    </submittedName>
</protein>
<accession>A0A9N9W8Y6</accession>
<dbReference type="AlphaFoldDB" id="A0A9N9W8Y6"/>
<gene>
    <name evidence="2" type="ORF">DIATSA_LOCUS3986</name>
</gene>
<dbReference type="CDD" id="cd00742">
    <property type="entry name" value="FABP"/>
    <property type="match status" value="1"/>
</dbReference>
<evidence type="ECO:0000313" key="2">
    <source>
        <dbReference type="EMBL" id="CAG9785993.1"/>
    </source>
</evidence>
<dbReference type="InterPro" id="IPR012674">
    <property type="entry name" value="Calycin"/>
</dbReference>
<dbReference type="OrthoDB" id="9971011at2759"/>
<comment type="similarity">
    <text evidence="1">Belongs to the calycin superfamily. Fatty-acid binding protein (FABP) family.</text>
</comment>
<dbReference type="Proteomes" id="UP001153714">
    <property type="component" value="Chromosome 15"/>
</dbReference>
<dbReference type="InterPro" id="IPR031259">
    <property type="entry name" value="ILBP"/>
</dbReference>
<reference evidence="2" key="1">
    <citation type="submission" date="2021-12" db="EMBL/GenBank/DDBJ databases">
        <authorList>
            <person name="King R."/>
        </authorList>
    </citation>
    <scope>NUCLEOTIDE SEQUENCE</scope>
</reference>
<dbReference type="EMBL" id="OU893346">
    <property type="protein sequence ID" value="CAG9785993.1"/>
    <property type="molecule type" value="Genomic_DNA"/>
</dbReference>
<name>A0A9N9W8Y6_9NEOP</name>
<sequence length="137" mass="15950">MSFSGKKFRRVRAENVEELLKVSKTNENVARMLQNTLPTFSFTRIDDVTFTFHLQTDNRQMNVTFKLGEETELERRDGSKVKVTYTLEGDNVLKQVIKSPDGKISYFKRDFGDKDMIMTITMDGTDVEAKIYYELVE</sequence>
<keyword evidence="3" id="KW-1185">Reference proteome</keyword>
<dbReference type="GO" id="GO:0008289">
    <property type="term" value="F:lipid binding"/>
    <property type="evidence" value="ECO:0007669"/>
    <property type="project" value="InterPro"/>
</dbReference>
<evidence type="ECO:0000256" key="1">
    <source>
        <dbReference type="ARBA" id="ARBA00008390"/>
    </source>
</evidence>